<comment type="caution">
    <text evidence="1">The sequence shown here is derived from an EMBL/GenBank/DDBJ whole genome shotgun (WGS) entry which is preliminary data.</text>
</comment>
<protein>
    <recommendedName>
        <fullName evidence="3">SWIM-type domain-containing protein</fullName>
    </recommendedName>
</protein>
<dbReference type="AlphaFoldDB" id="A0A444XS24"/>
<gene>
    <name evidence="1" type="ORF">Ahy_B09g098778</name>
</gene>
<evidence type="ECO:0000313" key="1">
    <source>
        <dbReference type="EMBL" id="RYQ92548.1"/>
    </source>
</evidence>
<evidence type="ECO:0000313" key="2">
    <source>
        <dbReference type="Proteomes" id="UP000289738"/>
    </source>
</evidence>
<proteinExistence type="predicted"/>
<organism evidence="1 2">
    <name type="scientific">Arachis hypogaea</name>
    <name type="common">Peanut</name>
    <dbReference type="NCBI Taxonomy" id="3818"/>
    <lineage>
        <taxon>Eukaryota</taxon>
        <taxon>Viridiplantae</taxon>
        <taxon>Streptophyta</taxon>
        <taxon>Embryophyta</taxon>
        <taxon>Tracheophyta</taxon>
        <taxon>Spermatophyta</taxon>
        <taxon>Magnoliopsida</taxon>
        <taxon>eudicotyledons</taxon>
        <taxon>Gunneridae</taxon>
        <taxon>Pentapetalae</taxon>
        <taxon>rosids</taxon>
        <taxon>fabids</taxon>
        <taxon>Fabales</taxon>
        <taxon>Fabaceae</taxon>
        <taxon>Papilionoideae</taxon>
        <taxon>50 kb inversion clade</taxon>
        <taxon>dalbergioids sensu lato</taxon>
        <taxon>Dalbergieae</taxon>
        <taxon>Pterocarpus clade</taxon>
        <taxon>Arachis</taxon>
    </lineage>
</organism>
<keyword evidence="2" id="KW-1185">Reference proteome</keyword>
<accession>A0A444XS24</accession>
<dbReference type="Proteomes" id="UP000289738">
    <property type="component" value="Chromosome B09"/>
</dbReference>
<sequence length="155" mass="18224">MTNLVECINYVLKGTRNFPVTAIVRSTFYRLNELASRLISTFTTDSRIHNLPLNELKKVFYAQETLLSTGSTATMRCLRFVKCNMVERFPCCHILACYANQHLDWQVYIHDVYKMSKICKVYRGEFVPMGEPSTWFRYERAKVITSWTLRRMTKG</sequence>
<evidence type="ECO:0008006" key="3">
    <source>
        <dbReference type="Google" id="ProtNLM"/>
    </source>
</evidence>
<reference evidence="1 2" key="1">
    <citation type="submission" date="2019-01" db="EMBL/GenBank/DDBJ databases">
        <title>Sequencing of cultivated peanut Arachis hypogaea provides insights into genome evolution and oil improvement.</title>
        <authorList>
            <person name="Chen X."/>
        </authorList>
    </citation>
    <scope>NUCLEOTIDE SEQUENCE [LARGE SCALE GENOMIC DNA]</scope>
    <source>
        <strain evidence="2">cv. Fuhuasheng</strain>
        <tissue evidence="1">Leaves</tissue>
    </source>
</reference>
<name>A0A444XS24_ARAHY</name>
<dbReference type="EMBL" id="SDMP01000019">
    <property type="protein sequence ID" value="RYQ92548.1"/>
    <property type="molecule type" value="Genomic_DNA"/>
</dbReference>